<accession>A0AAE3VCB0</accession>
<dbReference type="EMBL" id="JAUSTO010000032">
    <property type="protein sequence ID" value="MDQ0153676.1"/>
    <property type="molecule type" value="Genomic_DNA"/>
</dbReference>
<gene>
    <name evidence="1" type="ORF">J2S20_002398</name>
</gene>
<organism evidence="1 2">
    <name type="scientific">Moryella indoligenes</name>
    <dbReference type="NCBI Taxonomy" id="371674"/>
    <lineage>
        <taxon>Bacteria</taxon>
        <taxon>Bacillati</taxon>
        <taxon>Bacillota</taxon>
        <taxon>Clostridia</taxon>
        <taxon>Lachnospirales</taxon>
        <taxon>Lachnospiraceae</taxon>
        <taxon>Moryella</taxon>
    </lineage>
</organism>
<sequence>MMNPDIYCSYEDMPHRIKSFVRENPDMSYTIVLNNRLTQEILSKAYEHERSHILNEDHRKIDKTIQEIESEAHKLSR</sequence>
<dbReference type="Proteomes" id="UP001241537">
    <property type="component" value="Unassembled WGS sequence"/>
</dbReference>
<evidence type="ECO:0000313" key="2">
    <source>
        <dbReference type="Proteomes" id="UP001241537"/>
    </source>
</evidence>
<evidence type="ECO:0000313" key="1">
    <source>
        <dbReference type="EMBL" id="MDQ0153676.1"/>
    </source>
</evidence>
<protein>
    <submittedName>
        <fullName evidence="1">Uncharacterized protein</fullName>
    </submittedName>
</protein>
<proteinExistence type="predicted"/>
<keyword evidence="2" id="KW-1185">Reference proteome</keyword>
<name>A0AAE3VCB0_9FIRM</name>
<comment type="caution">
    <text evidence="1">The sequence shown here is derived from an EMBL/GenBank/DDBJ whole genome shotgun (WGS) entry which is preliminary data.</text>
</comment>
<reference evidence="1" key="1">
    <citation type="submission" date="2023-07" db="EMBL/GenBank/DDBJ databases">
        <title>Genomic Encyclopedia of Type Strains, Phase IV (KMG-IV): sequencing the most valuable type-strain genomes for metagenomic binning, comparative biology and taxonomic classification.</title>
        <authorList>
            <person name="Goeker M."/>
        </authorList>
    </citation>
    <scope>NUCLEOTIDE SEQUENCE</scope>
    <source>
        <strain evidence="1">DSM 19659</strain>
    </source>
</reference>
<dbReference type="AlphaFoldDB" id="A0AAE3VCB0"/>